<name>A0A192TLI4_9HYPH</name>
<sequence length="675" mass="74721">MVESRIESLLRHNRFVAVTSAASELNEISLRRLSGTERLGEPFLYEVKLASRNPVQNFATIPGQNLTIGLKLKDSQTRFFNGVVTRFQYLGLDDTEHLNYVAQVRPWISLLEHRSNSRVFQNKTSIEIITTIFREHKGNFKNQTARRFPQRPYCVQYDETDLAFVSRLMEQDGIYYYFEHAEDQHDLVLVDNAASHMACTPEIVETHHNLRPARSLYQEDVILHWDEVVSLQPNKVVLRDYDHEKPMAELTSVARVPPVRTGGIPPCKLTGSAITRPRESVAVRTGETSSASSGCTAMREVFEYPGQYTKKSDGDFYATIRAEELACNAYRARIESTARQITTGSLFKAANPFYYGQVGSRPKPTDRFLAVGQDFTVIGEVGDDLTADTVGGKGERFLYHSNVEIIPATTQYRPRRRTPARLIHGPQTAVVVGPEGESIATDKYGRVKVQFFWDREGGKNENSSCWIRVAQNFAGKGFGNLVVPRIGHEVVVDFIHGNPDTPLVTGVVYNGSNLPPETLPTDKTRSTFRTHTDGGAANAYNELRFEDKQGREEVYLKAQKNHTVEVGNIYSIDVKRHFLLTSGGAAPDSPAAAALGSRVEVTPDKIRLVVSGRTGPQAIEISGDGIAIIGTMIGVMATPPRLGSIVSMPPPTPGPPTPSIMKLIATLGLPPVTPE</sequence>
<comment type="similarity">
    <text evidence="2">Belongs to the VgrG protein family.</text>
</comment>
<evidence type="ECO:0000313" key="6">
    <source>
        <dbReference type="EMBL" id="ANL88080.1"/>
    </source>
</evidence>
<dbReference type="Proteomes" id="UP000078551">
    <property type="component" value="Plasmid pRphaN671d"/>
</dbReference>
<dbReference type="KEGG" id="rpha:AMC79_PC00198"/>
<evidence type="ECO:0000313" key="8">
    <source>
        <dbReference type="Proteomes" id="UP000078551"/>
    </source>
</evidence>
<keyword evidence="8" id="KW-1185">Reference proteome</keyword>
<evidence type="ECO:0000256" key="2">
    <source>
        <dbReference type="ARBA" id="ARBA00005558"/>
    </source>
</evidence>
<dbReference type="Proteomes" id="UP000540266">
    <property type="component" value="Plasmid pBS3a"/>
</dbReference>
<dbReference type="SUPFAM" id="SSF69255">
    <property type="entry name" value="gp5 N-terminal domain-like"/>
    <property type="match status" value="1"/>
</dbReference>
<keyword evidence="3" id="KW-0964">Secreted</keyword>
<dbReference type="Pfam" id="PF22178">
    <property type="entry name" value="Gp5_trimer_C"/>
    <property type="match status" value="1"/>
</dbReference>
<evidence type="ECO:0000256" key="1">
    <source>
        <dbReference type="ARBA" id="ARBA00004613"/>
    </source>
</evidence>
<dbReference type="PANTHER" id="PTHR32305">
    <property type="match status" value="1"/>
</dbReference>
<evidence type="ECO:0000256" key="3">
    <source>
        <dbReference type="ARBA" id="ARBA00022525"/>
    </source>
</evidence>
<evidence type="ECO:0000313" key="9">
    <source>
        <dbReference type="Proteomes" id="UP000540266"/>
    </source>
</evidence>
<dbReference type="SUPFAM" id="SSF69349">
    <property type="entry name" value="Phage fibre proteins"/>
    <property type="match status" value="1"/>
</dbReference>
<feature type="domain" description="Gp5/Type VI secretion system Vgr C-terminal trimerisation" evidence="5">
    <location>
        <begin position="526"/>
        <end position="576"/>
    </location>
</feature>
<reference evidence="6 8" key="1">
    <citation type="submission" date="2015-11" db="EMBL/GenBank/DDBJ databases">
        <title>The limits of bacterial species coexistence and the symbiotic plasmid transference in sympatric Rhizobium populations.</title>
        <authorList>
            <person name="Perez-Carrascal O.M."/>
            <person name="VanInsberghe D."/>
            <person name="Juarez S."/>
            <person name="Polz M.F."/>
            <person name="Vinuesa P."/>
            <person name="Gonzalez V."/>
        </authorList>
    </citation>
    <scope>NUCLEOTIDE SEQUENCE [LARGE SCALE GENOMIC DNA]</scope>
    <source>
        <strain evidence="6 8">N771</strain>
        <plasmid evidence="6 8">pRphaN671d</plasmid>
    </source>
</reference>
<reference evidence="7 9" key="2">
    <citation type="submission" date="2020-11" db="EMBL/GenBank/DDBJ databases">
        <title>Indigenous Rhizobia Nodulating Common beans in Western Kenya.</title>
        <authorList>
            <person name="Wekesa C.S."/>
            <person name="Oelmueller R."/>
            <person name="Furch A.C."/>
        </authorList>
    </citation>
    <scope>NUCLEOTIDE SEQUENCE [LARGE SCALE GENOMIC DNA]</scope>
    <source>
        <strain evidence="9">BS3</strain>
        <strain evidence="7">S3</strain>
        <plasmid evidence="7 9">pBS3a</plasmid>
    </source>
</reference>
<dbReference type="Pfam" id="PF05954">
    <property type="entry name" value="Phage_GPD"/>
    <property type="match status" value="1"/>
</dbReference>
<dbReference type="InterPro" id="IPR006531">
    <property type="entry name" value="Gp5/Vgr_OB"/>
</dbReference>
<dbReference type="NCBIfam" id="TIGR03361">
    <property type="entry name" value="VI_Rhs_Vgr"/>
    <property type="match status" value="2"/>
</dbReference>
<evidence type="ECO:0000259" key="4">
    <source>
        <dbReference type="Pfam" id="PF04717"/>
    </source>
</evidence>
<dbReference type="InterPro" id="IPR017847">
    <property type="entry name" value="T6SS_RhsGE_Vgr_subset"/>
</dbReference>
<organism evidence="7 9">
    <name type="scientific">Rhizobium phaseoli</name>
    <dbReference type="NCBI Taxonomy" id="396"/>
    <lineage>
        <taxon>Bacteria</taxon>
        <taxon>Pseudomonadati</taxon>
        <taxon>Pseudomonadota</taxon>
        <taxon>Alphaproteobacteria</taxon>
        <taxon>Hyphomicrobiales</taxon>
        <taxon>Rhizobiaceae</taxon>
        <taxon>Rhizobium/Agrobacterium group</taxon>
        <taxon>Rhizobium</taxon>
    </lineage>
</organism>
<proteinExistence type="inferred from homology"/>
<comment type="subcellular location">
    <subcellularLocation>
        <location evidence="1">Secreted</location>
    </subcellularLocation>
</comment>
<dbReference type="EMBL" id="CP013572">
    <property type="protein sequence ID" value="ANL88080.1"/>
    <property type="molecule type" value="Genomic_DNA"/>
</dbReference>
<geneLocation type="plasmid" evidence="6 8">
    <name>pRphaN671d</name>
</geneLocation>
<dbReference type="Gene3D" id="4.10.220.110">
    <property type="match status" value="1"/>
</dbReference>
<dbReference type="InterPro" id="IPR054030">
    <property type="entry name" value="Gp5_Vgr_C"/>
</dbReference>
<dbReference type="Gene3D" id="2.40.50.230">
    <property type="entry name" value="Gp5 N-terminal domain"/>
    <property type="match status" value="1"/>
</dbReference>
<dbReference type="InterPro" id="IPR050708">
    <property type="entry name" value="T6SS_VgrG/RHS"/>
</dbReference>
<gene>
    <name evidence="7" type="primary">tssI</name>
    <name evidence="6" type="ORF">AMC81_PD00226</name>
    <name evidence="7" type="ORF">HER27_023140</name>
</gene>
<dbReference type="Gene3D" id="3.55.50.10">
    <property type="entry name" value="Baseplate protein-like domains"/>
    <property type="match status" value="1"/>
</dbReference>
<dbReference type="PANTHER" id="PTHR32305:SF15">
    <property type="entry name" value="PROTEIN RHSA-RELATED"/>
    <property type="match status" value="1"/>
</dbReference>
<dbReference type="GO" id="GO:0005576">
    <property type="term" value="C:extracellular region"/>
    <property type="evidence" value="ECO:0007669"/>
    <property type="project" value="UniProtKB-SubCell"/>
</dbReference>
<dbReference type="Pfam" id="PF04717">
    <property type="entry name" value="Phage_base_V"/>
    <property type="match status" value="1"/>
</dbReference>
<feature type="domain" description="Gp5/Type VI secretion system Vgr protein OB-fold" evidence="4">
    <location>
        <begin position="441"/>
        <end position="509"/>
    </location>
</feature>
<dbReference type="AlphaFoldDB" id="A0A192TLI4"/>
<dbReference type="RefSeq" id="WP_004680430.1">
    <property type="nucleotide sequence ID" value="NZ_CP013530.1"/>
</dbReference>
<dbReference type="NCBIfam" id="TIGR01646">
    <property type="entry name" value="vgr_GE"/>
    <property type="match status" value="2"/>
</dbReference>
<dbReference type="GeneID" id="45960530"/>
<dbReference type="EMBL" id="CP064932">
    <property type="protein sequence ID" value="QPK11261.1"/>
    <property type="molecule type" value="Genomic_DNA"/>
</dbReference>
<dbReference type="InterPro" id="IPR037026">
    <property type="entry name" value="Vgr_OB-fold_dom_sf"/>
</dbReference>
<protein>
    <submittedName>
        <fullName evidence="6">Type VI secretion system Rhs element Vgr family protein</fullName>
    </submittedName>
    <submittedName>
        <fullName evidence="7">Type VI secretion system tip protein VgrG</fullName>
    </submittedName>
</protein>
<dbReference type="SUPFAM" id="SSF69279">
    <property type="entry name" value="Phage tail proteins"/>
    <property type="match status" value="2"/>
</dbReference>
<evidence type="ECO:0000259" key="5">
    <source>
        <dbReference type="Pfam" id="PF22178"/>
    </source>
</evidence>
<evidence type="ECO:0000313" key="7">
    <source>
        <dbReference type="EMBL" id="QPK11261.1"/>
    </source>
</evidence>
<accession>A0A192TLI4</accession>
<geneLocation type="plasmid" evidence="7 9">
    <name>pBS3a</name>
</geneLocation>
<dbReference type="InterPro" id="IPR006533">
    <property type="entry name" value="T6SS_Vgr_RhsGE"/>
</dbReference>
<keyword evidence="7" id="KW-0614">Plasmid</keyword>